<dbReference type="SUPFAM" id="SSF53850">
    <property type="entry name" value="Periplasmic binding protein-like II"/>
    <property type="match status" value="1"/>
</dbReference>
<name>K4KM64_SIMAS</name>
<accession>K4KM64</accession>
<gene>
    <name evidence="1" type="ordered locus">M5M_10705</name>
</gene>
<dbReference type="eggNOG" id="COG0834">
    <property type="taxonomic scope" value="Bacteria"/>
</dbReference>
<evidence type="ECO:0000313" key="1">
    <source>
        <dbReference type="EMBL" id="AFU99320.1"/>
    </source>
</evidence>
<dbReference type="STRING" id="1117647.M5M_10705"/>
<dbReference type="Proteomes" id="UP000000466">
    <property type="component" value="Chromosome"/>
</dbReference>
<dbReference type="HOGENOM" id="CLU_066015_1_0_6"/>
<sequence length="276" mass="30699">MPACALAAGAVVQVKVPAVSDGEHQVDDYIHGLLKAALTRSLGPDESLDLVVSDVINTQNRTITELMKGRQLDLMWTMTTQDRELKMRPVRVPIFRGMLGYRVLLIKQGKQSTFDAVNTLAQLAPLKAGQDPQWPDTTILASAGLRVVSGPYTQLFTMLRNDRIDYFPRGMNEVLPELAAEQGLALENHLLLAYPAPMYFFVRKANEDLARRLEVGLASMVQDGSYEDYFNNHPLIVNTLNALNVAKRRIIALPNPLLPAETPLSDPRLWLFPPAN</sequence>
<reference evidence="1 2" key="1">
    <citation type="journal article" date="2013" name="Genome Announc.">
        <title>Complete genome sequence of Simiduia agarivorans SA1(T), a marine bacterium able to degrade a variety of polysaccharides.</title>
        <authorList>
            <person name="Lin S.Y."/>
            <person name="Shieh W.Y."/>
            <person name="Chen J.S."/>
            <person name="Tang S.L."/>
        </authorList>
    </citation>
    <scope>NUCLEOTIDE SEQUENCE [LARGE SCALE GENOMIC DNA]</scope>
    <source>
        <strain evidence="2">DSM 21679 / JCM 13881 / BCRC 17597 / SA1</strain>
    </source>
</reference>
<dbReference type="AlphaFoldDB" id="K4KM64"/>
<dbReference type="Gene3D" id="3.40.190.10">
    <property type="entry name" value="Periplasmic binding protein-like II"/>
    <property type="match status" value="1"/>
</dbReference>
<protein>
    <recommendedName>
        <fullName evidence="3">Solute-binding protein family 3/N-terminal domain-containing protein</fullName>
    </recommendedName>
</protein>
<evidence type="ECO:0000313" key="2">
    <source>
        <dbReference type="Proteomes" id="UP000000466"/>
    </source>
</evidence>
<organism evidence="1 2">
    <name type="scientific">Simiduia agarivorans (strain DSM 21679 / JCM 13881 / BCRC 17597 / SA1)</name>
    <dbReference type="NCBI Taxonomy" id="1117647"/>
    <lineage>
        <taxon>Bacteria</taxon>
        <taxon>Pseudomonadati</taxon>
        <taxon>Pseudomonadota</taxon>
        <taxon>Gammaproteobacteria</taxon>
        <taxon>Cellvibrionales</taxon>
        <taxon>Cellvibrionaceae</taxon>
        <taxon>Simiduia</taxon>
    </lineage>
</organism>
<dbReference type="KEGG" id="saga:M5M_10705"/>
<dbReference type="EMBL" id="CP003746">
    <property type="protein sequence ID" value="AFU99320.1"/>
    <property type="molecule type" value="Genomic_DNA"/>
</dbReference>
<keyword evidence="2" id="KW-1185">Reference proteome</keyword>
<evidence type="ECO:0008006" key="3">
    <source>
        <dbReference type="Google" id="ProtNLM"/>
    </source>
</evidence>
<proteinExistence type="predicted"/>